<sequence>MSVWTLLLLLSVPLWIFTRALERVELRAGHALTCGQGIIYCEVKSGGHTCIQDDERVYVSSLDAYIVQCQKQQTWSLCLKVLVNVTVRDADQPVTGDGSGEEAEVMHGGAHQEDLDNMMSAAAAVRVCYTHSSQSHSSMLRFTVRSSAFDDKATLQVWMSLVVEIPEAELGSSVVVHSSCTNSCTHAQTKLVDLPSIEEVCSKGLDAIFCKVPPKLHKKTDHATGSIKLYVANADEERFQEFSACQKLGRKGRCLTVEWNNASHEFELLPSSVAPCLCFEIWGNFPRTEYCPFLNETAVSGASVSVSLAETETHLKALVWSLSAPCRLEAQLWLCRKGSGLDSRCHAVNSRSQVHTRLNDSWKETDHRHWQLKGEFLQVERHPSLCVQVKVAGMDGFLGPVCPFEVKRDHWSVPLVLCALLVCLSVLAAYAVQGTLKGCVFRWLKVDDVKPAAGGVEVLLVCPPDADCTVTDSVCRLCSSLSAVGFRVSLDLWSRSEINALGPVPWLHSCLDQVQRRGGKAVLVLTQAACERAEEWGCRVARQRPEEERQTWVDRGVQSLTCSEVFDASLSCILADYLLGQAGERFMLVWFDGQSPAAALPELFRGLPSFSLPSQSLDFIMELTQGPRKGQRVSERWVRGGALRTASGALRGLAGTHMCAGLPRDSEEPGTEEA</sequence>
<keyword evidence="11" id="KW-1185">Reference proteome</keyword>
<feature type="domain" description="SEFIR" evidence="9">
    <location>
        <begin position="455"/>
        <end position="621"/>
    </location>
</feature>
<evidence type="ECO:0000256" key="5">
    <source>
        <dbReference type="ARBA" id="ARBA00023136"/>
    </source>
</evidence>
<feature type="chain" id="PRO_5025389727" evidence="8">
    <location>
        <begin position="21"/>
        <end position="674"/>
    </location>
</feature>
<evidence type="ECO:0000256" key="2">
    <source>
        <dbReference type="ARBA" id="ARBA00022692"/>
    </source>
</evidence>
<keyword evidence="3 8" id="KW-0732">Signal</keyword>
<keyword evidence="6" id="KW-0675">Receptor</keyword>
<dbReference type="Proteomes" id="UP000472260">
    <property type="component" value="Unassembled WGS sequence"/>
</dbReference>
<keyword evidence="5" id="KW-0472">Membrane</keyword>
<accession>A0A671QV83</accession>
<protein>
    <submittedName>
        <fullName evidence="10">Interleukin-17 receptor C-like</fullName>
    </submittedName>
</protein>
<dbReference type="GO" id="GO:0016020">
    <property type="term" value="C:membrane"/>
    <property type="evidence" value="ECO:0007669"/>
    <property type="project" value="UniProtKB-SubCell"/>
</dbReference>
<dbReference type="PANTHER" id="PTHR15583">
    <property type="entry name" value="INTERLEUKIN-17 RECEPTOR"/>
    <property type="match status" value="1"/>
</dbReference>
<keyword evidence="7" id="KW-0325">Glycoprotein</keyword>
<feature type="signal peptide" evidence="8">
    <location>
        <begin position="1"/>
        <end position="20"/>
    </location>
</feature>
<evidence type="ECO:0000256" key="7">
    <source>
        <dbReference type="ARBA" id="ARBA00023180"/>
    </source>
</evidence>
<dbReference type="GeneID" id="107698416"/>
<organism evidence="10 11">
    <name type="scientific">Sinocyclocheilus anshuiensis</name>
    <dbReference type="NCBI Taxonomy" id="1608454"/>
    <lineage>
        <taxon>Eukaryota</taxon>
        <taxon>Metazoa</taxon>
        <taxon>Chordata</taxon>
        <taxon>Craniata</taxon>
        <taxon>Vertebrata</taxon>
        <taxon>Euteleostomi</taxon>
        <taxon>Actinopterygii</taxon>
        <taxon>Neopterygii</taxon>
        <taxon>Teleostei</taxon>
        <taxon>Ostariophysi</taxon>
        <taxon>Cypriniformes</taxon>
        <taxon>Cyprinidae</taxon>
        <taxon>Cyprininae</taxon>
        <taxon>Sinocyclocheilus</taxon>
    </lineage>
</organism>
<dbReference type="OrthoDB" id="9949622at2759"/>
<reference evidence="10" key="2">
    <citation type="submission" date="2025-09" db="UniProtKB">
        <authorList>
            <consortium name="Ensembl"/>
        </authorList>
    </citation>
    <scope>IDENTIFICATION</scope>
</reference>
<comment type="subcellular location">
    <subcellularLocation>
        <location evidence="1">Membrane</location>
        <topology evidence="1">Single-pass type I membrane protein</topology>
    </subcellularLocation>
</comment>
<dbReference type="RefSeq" id="XP_016354906.1">
    <property type="nucleotide sequence ID" value="XM_016499420.1"/>
</dbReference>
<keyword evidence="4" id="KW-1133">Transmembrane helix</keyword>
<evidence type="ECO:0000256" key="6">
    <source>
        <dbReference type="ARBA" id="ARBA00023170"/>
    </source>
</evidence>
<evidence type="ECO:0000256" key="1">
    <source>
        <dbReference type="ARBA" id="ARBA00004479"/>
    </source>
</evidence>
<dbReference type="AlphaFoldDB" id="A0A671QV83"/>
<evidence type="ECO:0000259" key="9">
    <source>
        <dbReference type="PROSITE" id="PS51534"/>
    </source>
</evidence>
<dbReference type="Gene3D" id="3.40.50.11530">
    <property type="match status" value="1"/>
</dbReference>
<dbReference type="KEGG" id="sanh:107698416"/>
<dbReference type="PANTHER" id="PTHR15583:SF12">
    <property type="entry name" value="INTERLEUKIN-17 RECEPTOR C"/>
    <property type="match status" value="1"/>
</dbReference>
<evidence type="ECO:0000256" key="8">
    <source>
        <dbReference type="SAM" id="SignalP"/>
    </source>
</evidence>
<dbReference type="InterPro" id="IPR039465">
    <property type="entry name" value="IL-17_rcpt-like"/>
</dbReference>
<reference evidence="10" key="1">
    <citation type="submission" date="2025-08" db="UniProtKB">
        <authorList>
            <consortium name="Ensembl"/>
        </authorList>
    </citation>
    <scope>IDENTIFICATION</scope>
</reference>
<dbReference type="InterPro" id="IPR013568">
    <property type="entry name" value="SEFIR_dom"/>
</dbReference>
<dbReference type="Pfam" id="PF08357">
    <property type="entry name" value="SEFIR"/>
    <property type="match status" value="1"/>
</dbReference>
<keyword evidence="2" id="KW-0812">Transmembrane</keyword>
<evidence type="ECO:0000256" key="4">
    <source>
        <dbReference type="ARBA" id="ARBA00022989"/>
    </source>
</evidence>
<evidence type="ECO:0000256" key="3">
    <source>
        <dbReference type="ARBA" id="ARBA00022729"/>
    </source>
</evidence>
<dbReference type="Ensembl" id="ENSSANT00000079395.1">
    <property type="protein sequence ID" value="ENSSANP00000074669.1"/>
    <property type="gene ID" value="ENSSANG00000037226.1"/>
</dbReference>
<proteinExistence type="predicted"/>
<name>A0A671QV83_9TELE</name>
<dbReference type="PROSITE" id="PS51534">
    <property type="entry name" value="SEFIR"/>
    <property type="match status" value="1"/>
</dbReference>
<dbReference type="GO" id="GO:0030368">
    <property type="term" value="F:interleukin-17 receptor activity"/>
    <property type="evidence" value="ECO:0007669"/>
    <property type="project" value="InterPro"/>
</dbReference>
<gene>
    <name evidence="10" type="primary">LOC107698416</name>
</gene>
<evidence type="ECO:0000313" key="10">
    <source>
        <dbReference type="Ensembl" id="ENSSANP00000074669.1"/>
    </source>
</evidence>
<evidence type="ECO:0000313" key="11">
    <source>
        <dbReference type="Proteomes" id="UP000472260"/>
    </source>
</evidence>